<organism evidence="1 2">
    <name type="scientific">Roseimaritima multifibrata</name>
    <dbReference type="NCBI Taxonomy" id="1930274"/>
    <lineage>
        <taxon>Bacteria</taxon>
        <taxon>Pseudomonadati</taxon>
        <taxon>Planctomycetota</taxon>
        <taxon>Planctomycetia</taxon>
        <taxon>Pirellulales</taxon>
        <taxon>Pirellulaceae</taxon>
        <taxon>Roseimaritima</taxon>
    </lineage>
</organism>
<sequence length="137" mass="15719">MTHVYDWGLRGPDCLAIKCPQCASEARFTVTIREDEKGNRLRDETGRCTCPSCGYAKSHQLMWPDDAYFCVDVDETNLWAWTRDHAIAIRDFVESNSRDVSAFPGFKLSLLHLPNELLQKSARQLVVKRINRMLDGK</sequence>
<evidence type="ECO:0000313" key="1">
    <source>
        <dbReference type="EMBL" id="QDS95671.1"/>
    </source>
</evidence>
<dbReference type="KEGG" id="rml:FF011L_44710"/>
<dbReference type="Proteomes" id="UP000320672">
    <property type="component" value="Chromosome"/>
</dbReference>
<reference evidence="1 2" key="1">
    <citation type="submission" date="2019-02" db="EMBL/GenBank/DDBJ databases">
        <title>Deep-cultivation of Planctomycetes and their phenomic and genomic characterization uncovers novel biology.</title>
        <authorList>
            <person name="Wiegand S."/>
            <person name="Jogler M."/>
            <person name="Boedeker C."/>
            <person name="Pinto D."/>
            <person name="Vollmers J."/>
            <person name="Rivas-Marin E."/>
            <person name="Kohn T."/>
            <person name="Peeters S.H."/>
            <person name="Heuer A."/>
            <person name="Rast P."/>
            <person name="Oberbeckmann S."/>
            <person name="Bunk B."/>
            <person name="Jeske O."/>
            <person name="Meyerdierks A."/>
            <person name="Storesund J.E."/>
            <person name="Kallscheuer N."/>
            <person name="Luecker S."/>
            <person name="Lage O.M."/>
            <person name="Pohl T."/>
            <person name="Merkel B.J."/>
            <person name="Hornburger P."/>
            <person name="Mueller R.-W."/>
            <person name="Bruemmer F."/>
            <person name="Labrenz M."/>
            <person name="Spormann A.M."/>
            <person name="Op den Camp H."/>
            <person name="Overmann J."/>
            <person name="Amann R."/>
            <person name="Jetten M.S.M."/>
            <person name="Mascher T."/>
            <person name="Medema M.H."/>
            <person name="Devos D.P."/>
            <person name="Kaster A.-K."/>
            <person name="Ovreas L."/>
            <person name="Rohde M."/>
            <person name="Galperin M.Y."/>
            <person name="Jogler C."/>
        </authorList>
    </citation>
    <scope>NUCLEOTIDE SEQUENCE [LARGE SCALE GENOMIC DNA]</scope>
    <source>
        <strain evidence="1 2">FF011L</strain>
    </source>
</reference>
<name>A0A517MLA9_9BACT</name>
<dbReference type="EMBL" id="CP036262">
    <property type="protein sequence ID" value="QDS95671.1"/>
    <property type="molecule type" value="Genomic_DNA"/>
</dbReference>
<proteinExistence type="predicted"/>
<gene>
    <name evidence="1" type="ORF">FF011L_44710</name>
</gene>
<dbReference type="AlphaFoldDB" id="A0A517MLA9"/>
<keyword evidence="2" id="KW-1185">Reference proteome</keyword>
<protein>
    <submittedName>
        <fullName evidence="1">Uncharacterized protein</fullName>
    </submittedName>
</protein>
<evidence type="ECO:0000313" key="2">
    <source>
        <dbReference type="Proteomes" id="UP000320672"/>
    </source>
</evidence>
<accession>A0A517MLA9</accession>